<dbReference type="InterPro" id="IPR049551">
    <property type="entry name" value="PKS_DH_C"/>
</dbReference>
<dbReference type="InterPro" id="IPR014031">
    <property type="entry name" value="Ketoacyl_synth_C"/>
</dbReference>
<dbReference type="SMART" id="SM00823">
    <property type="entry name" value="PKS_PP"/>
    <property type="match status" value="1"/>
</dbReference>
<feature type="compositionally biased region" description="Basic and acidic residues" evidence="9">
    <location>
        <begin position="936"/>
        <end position="950"/>
    </location>
</feature>
<dbReference type="InterPro" id="IPR042104">
    <property type="entry name" value="PKS_dehydratase_sf"/>
</dbReference>
<dbReference type="PROSITE" id="PS52004">
    <property type="entry name" value="KS3_2"/>
    <property type="match status" value="1"/>
</dbReference>
<dbReference type="SMART" id="SM00825">
    <property type="entry name" value="PKS_KS"/>
    <property type="match status" value="1"/>
</dbReference>
<evidence type="ECO:0000259" key="11">
    <source>
        <dbReference type="PROSITE" id="PS52004"/>
    </source>
</evidence>
<keyword evidence="1" id="KW-0596">Phosphopantetheine</keyword>
<dbReference type="CDD" id="cd00833">
    <property type="entry name" value="PKS"/>
    <property type="match status" value="1"/>
</dbReference>
<dbReference type="InterPro" id="IPR020806">
    <property type="entry name" value="PKS_PP-bd"/>
</dbReference>
<dbReference type="InterPro" id="IPR016036">
    <property type="entry name" value="Malonyl_transacylase_ACP-bd"/>
</dbReference>
<dbReference type="SUPFAM" id="SSF53901">
    <property type="entry name" value="Thiolase-like"/>
    <property type="match status" value="1"/>
</dbReference>
<feature type="compositionally biased region" description="Polar residues" evidence="9">
    <location>
        <begin position="1"/>
        <end position="13"/>
    </location>
</feature>
<dbReference type="SMART" id="SM00822">
    <property type="entry name" value="PKS_KR"/>
    <property type="match status" value="1"/>
</dbReference>
<keyword evidence="5" id="KW-0560">Oxidoreductase</keyword>
<dbReference type="GO" id="GO:0030639">
    <property type="term" value="P:polyketide biosynthetic process"/>
    <property type="evidence" value="ECO:0007669"/>
    <property type="project" value="UniProtKB-ARBA"/>
</dbReference>
<dbReference type="CDD" id="cd05195">
    <property type="entry name" value="enoyl_red"/>
    <property type="match status" value="1"/>
</dbReference>
<dbReference type="InterPro" id="IPR049900">
    <property type="entry name" value="PKS_mFAS_DH"/>
</dbReference>
<dbReference type="InterPro" id="IPR056501">
    <property type="entry name" value="NAD-bd_HRPKS_sdrA"/>
</dbReference>
<evidence type="ECO:0000256" key="3">
    <source>
        <dbReference type="ARBA" id="ARBA00022679"/>
    </source>
</evidence>
<dbReference type="PANTHER" id="PTHR43775:SF29">
    <property type="entry name" value="ASPERFURANONE POLYKETIDE SYNTHASE AFOG-RELATED"/>
    <property type="match status" value="1"/>
</dbReference>
<evidence type="ECO:0000256" key="7">
    <source>
        <dbReference type="ARBA" id="ARBA00023315"/>
    </source>
</evidence>
<dbReference type="FunFam" id="3.40.50.720:FF:000209">
    <property type="entry name" value="Polyketide synthase Pks12"/>
    <property type="match status" value="1"/>
</dbReference>
<dbReference type="Pfam" id="PF08240">
    <property type="entry name" value="ADH_N"/>
    <property type="match status" value="1"/>
</dbReference>
<evidence type="ECO:0000259" key="10">
    <source>
        <dbReference type="PROSITE" id="PS50075"/>
    </source>
</evidence>
<dbReference type="Gene3D" id="3.40.47.10">
    <property type="match status" value="1"/>
</dbReference>
<organism evidence="13 14">
    <name type="scientific">Thelonectria olida</name>
    <dbReference type="NCBI Taxonomy" id="1576542"/>
    <lineage>
        <taxon>Eukaryota</taxon>
        <taxon>Fungi</taxon>
        <taxon>Dikarya</taxon>
        <taxon>Ascomycota</taxon>
        <taxon>Pezizomycotina</taxon>
        <taxon>Sordariomycetes</taxon>
        <taxon>Hypocreomycetidae</taxon>
        <taxon>Hypocreales</taxon>
        <taxon>Nectriaceae</taxon>
        <taxon>Thelonectria</taxon>
    </lineage>
</organism>
<dbReference type="Gene3D" id="3.10.129.110">
    <property type="entry name" value="Polyketide synthase dehydratase"/>
    <property type="match status" value="1"/>
</dbReference>
<dbReference type="GO" id="GO:0006633">
    <property type="term" value="P:fatty acid biosynthetic process"/>
    <property type="evidence" value="ECO:0007669"/>
    <property type="project" value="TreeGrafter"/>
</dbReference>
<dbReference type="SUPFAM" id="SSF51735">
    <property type="entry name" value="NAD(P)-binding Rossmann-fold domains"/>
    <property type="match status" value="2"/>
</dbReference>
<dbReference type="InterPro" id="IPR049552">
    <property type="entry name" value="PKS_DH_N"/>
</dbReference>
<feature type="domain" description="PKS/mFAS DH" evidence="12">
    <location>
        <begin position="947"/>
        <end position="1260"/>
    </location>
</feature>
<reference evidence="13 14" key="1">
    <citation type="journal article" date="2021" name="Nat. Commun.">
        <title>Genetic determinants of endophytism in the Arabidopsis root mycobiome.</title>
        <authorList>
            <person name="Mesny F."/>
            <person name="Miyauchi S."/>
            <person name="Thiergart T."/>
            <person name="Pickel B."/>
            <person name="Atanasova L."/>
            <person name="Karlsson M."/>
            <person name="Huettel B."/>
            <person name="Barry K.W."/>
            <person name="Haridas S."/>
            <person name="Chen C."/>
            <person name="Bauer D."/>
            <person name="Andreopoulos W."/>
            <person name="Pangilinan J."/>
            <person name="LaButti K."/>
            <person name="Riley R."/>
            <person name="Lipzen A."/>
            <person name="Clum A."/>
            <person name="Drula E."/>
            <person name="Henrissat B."/>
            <person name="Kohler A."/>
            <person name="Grigoriev I.V."/>
            <person name="Martin F.M."/>
            <person name="Hacquard S."/>
        </authorList>
    </citation>
    <scope>NUCLEOTIDE SEQUENCE [LARGE SCALE GENOMIC DNA]</scope>
    <source>
        <strain evidence="13 14">MPI-CAGE-CH-0241</strain>
    </source>
</reference>
<dbReference type="PROSITE" id="PS00012">
    <property type="entry name" value="PHOSPHOPANTETHEINE"/>
    <property type="match status" value="1"/>
</dbReference>
<dbReference type="SUPFAM" id="SSF50129">
    <property type="entry name" value="GroES-like"/>
    <property type="match status" value="1"/>
</dbReference>
<dbReference type="InterPro" id="IPR032821">
    <property type="entry name" value="PKS_assoc"/>
</dbReference>
<dbReference type="InterPro" id="IPR013968">
    <property type="entry name" value="PKS_KR"/>
</dbReference>
<dbReference type="Gene3D" id="1.10.1200.10">
    <property type="entry name" value="ACP-like"/>
    <property type="match status" value="1"/>
</dbReference>
<dbReference type="InterPro" id="IPR050091">
    <property type="entry name" value="PKS_NRPS_Biosynth_Enz"/>
</dbReference>
<evidence type="ECO:0000256" key="4">
    <source>
        <dbReference type="ARBA" id="ARBA00022857"/>
    </source>
</evidence>
<feature type="active site" description="Proton acceptor; for dehydratase activity" evidence="8">
    <location>
        <position position="979"/>
    </location>
</feature>
<dbReference type="Pfam" id="PF02801">
    <property type="entry name" value="Ketoacyl-synt_C"/>
    <property type="match status" value="1"/>
</dbReference>
<dbReference type="Gene3D" id="3.90.180.10">
    <property type="entry name" value="Medium-chain alcohol dehydrogenases, catalytic domain"/>
    <property type="match status" value="1"/>
</dbReference>
<evidence type="ECO:0000259" key="12">
    <source>
        <dbReference type="PROSITE" id="PS52019"/>
    </source>
</evidence>
<dbReference type="Pfam" id="PF21089">
    <property type="entry name" value="PKS_DH_N"/>
    <property type="match status" value="1"/>
</dbReference>
<evidence type="ECO:0000313" key="13">
    <source>
        <dbReference type="EMBL" id="KAH6871612.1"/>
    </source>
</evidence>
<name>A0A9P8VQW4_9HYPO</name>
<feature type="domain" description="Carrier" evidence="10">
    <location>
        <begin position="2303"/>
        <end position="2364"/>
    </location>
</feature>
<dbReference type="Pfam" id="PF23114">
    <property type="entry name" value="NAD-bd_HRPKS_sdrA"/>
    <property type="match status" value="1"/>
</dbReference>
<dbReference type="SUPFAM" id="SSF47336">
    <property type="entry name" value="ACP-like"/>
    <property type="match status" value="1"/>
</dbReference>
<feature type="region of interest" description="C-terminal hotdog fold" evidence="8">
    <location>
        <begin position="1104"/>
        <end position="1260"/>
    </location>
</feature>
<dbReference type="InterPro" id="IPR014043">
    <property type="entry name" value="Acyl_transferase_dom"/>
</dbReference>
<dbReference type="Gene3D" id="3.40.366.10">
    <property type="entry name" value="Malonyl-Coenzyme A Acyl Carrier Protein, domain 2"/>
    <property type="match status" value="1"/>
</dbReference>
<dbReference type="Gene3D" id="3.40.50.720">
    <property type="entry name" value="NAD(P)-binding Rossmann-like Domain"/>
    <property type="match status" value="2"/>
</dbReference>
<dbReference type="InterPro" id="IPR029063">
    <property type="entry name" value="SAM-dependent_MTases_sf"/>
</dbReference>
<dbReference type="Pfam" id="PF14765">
    <property type="entry name" value="PS-DH"/>
    <property type="match status" value="1"/>
</dbReference>
<evidence type="ECO:0000256" key="6">
    <source>
        <dbReference type="ARBA" id="ARBA00023268"/>
    </source>
</evidence>
<dbReference type="PROSITE" id="PS52019">
    <property type="entry name" value="PKS_MFAS_DH"/>
    <property type="match status" value="1"/>
</dbReference>
<proteinExistence type="predicted"/>
<feature type="region of interest" description="N-terminal hotdog fold" evidence="8">
    <location>
        <begin position="947"/>
        <end position="1081"/>
    </location>
</feature>
<gene>
    <name evidence="13" type="ORF">B0T10DRAFT_590808</name>
</gene>
<evidence type="ECO:0000256" key="1">
    <source>
        <dbReference type="ARBA" id="ARBA00022450"/>
    </source>
</evidence>
<keyword evidence="4" id="KW-0521">NADP</keyword>
<dbReference type="InterPro" id="IPR009081">
    <property type="entry name" value="PP-bd_ACP"/>
</dbReference>
<dbReference type="GO" id="GO:1901336">
    <property type="term" value="P:lactone biosynthetic process"/>
    <property type="evidence" value="ECO:0007669"/>
    <property type="project" value="UniProtKB-ARBA"/>
</dbReference>
<dbReference type="InterPro" id="IPR013154">
    <property type="entry name" value="ADH-like_N"/>
</dbReference>
<dbReference type="Proteomes" id="UP000777438">
    <property type="component" value="Unassembled WGS sequence"/>
</dbReference>
<dbReference type="InterPro" id="IPR014030">
    <property type="entry name" value="Ketoacyl_synth_N"/>
</dbReference>
<dbReference type="InterPro" id="IPR016035">
    <property type="entry name" value="Acyl_Trfase/lysoPLipase"/>
</dbReference>
<dbReference type="InterPro" id="IPR057326">
    <property type="entry name" value="KR_dom"/>
</dbReference>
<evidence type="ECO:0000256" key="2">
    <source>
        <dbReference type="ARBA" id="ARBA00022553"/>
    </source>
</evidence>
<dbReference type="SMART" id="SM00826">
    <property type="entry name" value="PKS_DH"/>
    <property type="match status" value="1"/>
</dbReference>
<feature type="region of interest" description="Disordered" evidence="9">
    <location>
        <begin position="1"/>
        <end position="22"/>
    </location>
</feature>
<dbReference type="SMART" id="SM00827">
    <property type="entry name" value="PKS_AT"/>
    <property type="match status" value="1"/>
</dbReference>
<dbReference type="Gene3D" id="3.40.50.150">
    <property type="entry name" value="Vaccinia Virus protein VP39"/>
    <property type="match status" value="1"/>
</dbReference>
<dbReference type="InterPro" id="IPR001227">
    <property type="entry name" value="Ac_transferase_dom_sf"/>
</dbReference>
<keyword evidence="2" id="KW-0597">Phosphoprotein</keyword>
<dbReference type="SMART" id="SM00829">
    <property type="entry name" value="PKS_ER"/>
    <property type="match status" value="1"/>
</dbReference>
<evidence type="ECO:0000256" key="5">
    <source>
        <dbReference type="ARBA" id="ARBA00023002"/>
    </source>
</evidence>
<keyword evidence="3" id="KW-0808">Transferase</keyword>
<dbReference type="Pfam" id="PF08659">
    <property type="entry name" value="KR"/>
    <property type="match status" value="1"/>
</dbReference>
<accession>A0A9P8VQW4</accession>
<dbReference type="InterPro" id="IPR020843">
    <property type="entry name" value="ER"/>
</dbReference>
<protein>
    <submittedName>
        <fullName evidence="13">Polyketide synthase</fullName>
    </submittedName>
</protein>
<keyword evidence="6" id="KW-0511">Multifunctional enzyme</keyword>
<dbReference type="EMBL" id="JAGPYM010000052">
    <property type="protein sequence ID" value="KAH6871612.1"/>
    <property type="molecule type" value="Genomic_DNA"/>
</dbReference>
<dbReference type="InterPro" id="IPR036291">
    <property type="entry name" value="NAD(P)-bd_dom_sf"/>
</dbReference>
<sequence>MAVHTNGAQVSASEPTMPETEPMPIAIIGMGCRLPGDSTSPGKLWNLLSEGRSAWSPINTSRFHGEAWYHPNKGHIGTSYVKGAHYLTEDVALFDASFFNFSADIASTMDPEIRIQLETVYEALENAGIPVESVIGSDTSVFAGTSFRDNHDNHMRDPACMDDGFFVTGNGATMIANRVSHFYDLRGASIMVDTGCSTSLTLLHLACQNLRAGESKMSIVGGSGVLMNPEMFIAGTKLGIFSKEGKSFAFDSRADGYGRGDGIATIVLKPLADAVRDGDAIRAVIRNTAANQDGKTTTITSPSPEAQRSLMRACYASAGLNPADTSYIEAHGTGTQAGDVIEANAVGDVFGENRDASNPLIIGSIKTNLGHTEASSGLAGILKVVMALEKGAIPPNVNYESPNPKIALDQLKLKVPTSLLPWPSQSLRRASVNNFGYGGANAHVIIEHPDYLLKRDFNRASTNGVVSEKAGRSRVFVWSGKDKHVADALRGRLHDYLSAQSQDDAEDVLDRLAYTLGSRRSRFPWTAACAASSLEDLIRAVDEESTLAPQRSSKVPRLGFVFTGQGAQWYAMGRELLEAYPVFKDTLLRAQKCIYELGCSWSLIEELTRDEATTHVNEVAYSLPLSVAIQLALIDLLRSWGINPSGVTGHSSGEVSAAYAAGAIGLKSALAIVYCRGDLTDRINKMMARPGGMIAVGLGRDEVNEKISHIQSGELVAACINSPSSVTVSGDVRAILDFEARMADEKVFARRLKVNAAYHSPLMQPIAEPYTELLTRWVKPEKANKDVIYSSPTTGRRIYKANDIGKPDHWVRNMIQPVEFVDCLRNLCVDEEKTQCIDMLIEVGPHGALGGPIRQTLMLPELKALGISYSSCLTRRESAVRTMQALACNLLQQGYPVDLAAVNFPLTHGHGLQILTDLPPYPWNHQTRYWKEPRLSKANRERKTPPHDLLGRPTADFPPLTPTWRHIIRPRDLPWVRDHIIQGSIVYPGAGYIAMAIEATKQMSQHPTYITGYKLEAIDIMQALVLEDTIEGIDVRVSLRPCADRILQSQGWNDFHIQSMHPTGKWILHCEGRIATTTRESKTFVSHDDTTYRDVDAGSKDKSQWCAKNSEDIYEALGGIGLTYGPMFQNQVSALKGEGCSSATIKVSDTASVMPFNYQQSHVIHPTTLDTMFQAVFHNLPSAAEKKQDAMVPKTIRSLYISADISSDPGHLFEMSSQLNFSRSSGFESSASIGDIGGEGSPLLTMYGLYCQSVGGGAASTESDEDKLCFSTSWRPDLDMIKVPGLVSSNATDKIREVMELLRHKSPLANVLEIGADNGDCTRIVVDALAKRPNGLCCGRYDVTDTSTDKLDATRSTIENADHIGFRAYDIDADPISQELTQGTYDLVLASSAIYSALDFNQSMSYVRSLLKTGGKLLIHGSAVCFEWRKTLESAGFATISGDTDSDIILATAVKVLQESEKKLGPAIVLVYASSEPPTDWLKQVVVAISQKVVPQSISIQALSGMGKVSSDTFVVFLEELIEPFLDQPTDLQFQQLQVLLSRFESLLWVSKGAQIDSPNPLTSLHHGLLRTLRCENTTRKYVSLDLDPAAPTWDASSALQIASILHATIENFSRDSASPELEYAVRSGVFRIPRIYQDSKQNNSVATSVSRQTPEVHPFFQEGRDLKLASTAPGMVQNLTWVEDPELNGPLDDDCVEIKPYAIGLNFRDLMVALDQLHMQRMGFECAGIVTAVGPEAAASGFAVGDRVCTLTLGCFATKVRVRHVAVVHLPDFIDFGAGASLLMVHTTVYHSLYEVAHLKPKETILIHSGSGGVGQSAIMMAQNIGAEVFVTVGSPKKREFLTETYGISDDHIFSSHDASFADEIMARTGGKGVDVVLNSLAGPLLRATWDCIARFGRFIEIGKRDIEQANIISMAPFARCVSFASVDLMSMFDHRPEQFFELIQIVGRLVADKKIGAVTPINAYSITELEQAFRMMQEGRHMGKIVLEPREGALVKVLPSSKPIELSSKGSYLIVGGLGGIGKSMAQLFVERGAKQLILMSRSAASPSVENEEFIEKLRAQGANIALKSCDVANKAHLAEVLTECAVSLPPIKGVVQSAMVLRDSIFEKMTYNDYTTVIQGKVHGTWNLHELVPNANLDFFIMLSSISGVGGNTGQANYAAGGTFQDAVAHYRSALGLPAVSLDLGMVKSVGVLSKSKNSAVANHLVKAGLRPLEEAEVLRLVESAIRSPRRSPQSSQVITGIPPDFVRSSSASFWNRDSRFVPLERVDAGASTAANGGGAVVGTIAHTKALVSACKTLAEARKTITDVFVAKLATEFGRPEADIDPSLALTEIGLDSLIAVELRNWIVASLDAECSIFDVT</sequence>
<dbReference type="InterPro" id="IPR016039">
    <property type="entry name" value="Thiolase-like"/>
</dbReference>
<dbReference type="Pfam" id="PF00698">
    <property type="entry name" value="Acyl_transf_1"/>
    <property type="match status" value="1"/>
</dbReference>
<evidence type="ECO:0000256" key="9">
    <source>
        <dbReference type="SAM" id="MobiDB-lite"/>
    </source>
</evidence>
<evidence type="ECO:0000313" key="14">
    <source>
        <dbReference type="Proteomes" id="UP000777438"/>
    </source>
</evidence>
<dbReference type="InterPro" id="IPR011032">
    <property type="entry name" value="GroES-like_sf"/>
</dbReference>
<feature type="region of interest" description="Disordered" evidence="9">
    <location>
        <begin position="936"/>
        <end position="955"/>
    </location>
</feature>
<comment type="caution">
    <text evidence="13">The sequence shown here is derived from an EMBL/GenBank/DDBJ whole genome shotgun (WGS) entry which is preliminary data.</text>
</comment>
<dbReference type="GO" id="GO:0016491">
    <property type="term" value="F:oxidoreductase activity"/>
    <property type="evidence" value="ECO:0007669"/>
    <property type="project" value="UniProtKB-KW"/>
</dbReference>
<dbReference type="InterPro" id="IPR006162">
    <property type="entry name" value="Ppantetheine_attach_site"/>
</dbReference>
<dbReference type="SUPFAM" id="SSF55048">
    <property type="entry name" value="Probable ACP-binding domain of malonyl-CoA ACP transacylase"/>
    <property type="match status" value="1"/>
</dbReference>
<feature type="active site" description="Proton donor; for dehydratase activity" evidence="8">
    <location>
        <position position="1170"/>
    </location>
</feature>
<feature type="domain" description="Ketosynthase family 3 (KS3)" evidence="11">
    <location>
        <begin position="22"/>
        <end position="448"/>
    </location>
</feature>
<dbReference type="OrthoDB" id="329835at2759"/>
<dbReference type="GO" id="GO:0004312">
    <property type="term" value="F:fatty acid synthase activity"/>
    <property type="evidence" value="ECO:0007669"/>
    <property type="project" value="TreeGrafter"/>
</dbReference>
<dbReference type="Pfam" id="PF00109">
    <property type="entry name" value="ketoacyl-synt"/>
    <property type="match status" value="1"/>
</dbReference>
<evidence type="ECO:0000256" key="8">
    <source>
        <dbReference type="PROSITE-ProRule" id="PRU01363"/>
    </source>
</evidence>
<dbReference type="InterPro" id="IPR020807">
    <property type="entry name" value="PKS_DH"/>
</dbReference>
<dbReference type="InterPro" id="IPR036736">
    <property type="entry name" value="ACP-like_sf"/>
</dbReference>
<dbReference type="Pfam" id="PF13602">
    <property type="entry name" value="ADH_zinc_N_2"/>
    <property type="match status" value="1"/>
</dbReference>
<keyword evidence="7" id="KW-0012">Acyltransferase</keyword>
<dbReference type="PANTHER" id="PTHR43775">
    <property type="entry name" value="FATTY ACID SYNTHASE"/>
    <property type="match status" value="1"/>
</dbReference>
<dbReference type="SUPFAM" id="SSF53335">
    <property type="entry name" value="S-adenosyl-L-methionine-dependent methyltransferases"/>
    <property type="match status" value="1"/>
</dbReference>
<dbReference type="SUPFAM" id="SSF52151">
    <property type="entry name" value="FabD/lysophospholipase-like"/>
    <property type="match status" value="1"/>
</dbReference>
<dbReference type="InterPro" id="IPR020841">
    <property type="entry name" value="PKS_Beta-ketoAc_synthase_dom"/>
</dbReference>
<keyword evidence="14" id="KW-1185">Reference proteome</keyword>
<dbReference type="GO" id="GO:0031177">
    <property type="term" value="F:phosphopantetheine binding"/>
    <property type="evidence" value="ECO:0007669"/>
    <property type="project" value="InterPro"/>
</dbReference>
<dbReference type="Pfam" id="PF16197">
    <property type="entry name" value="KAsynt_C_assoc"/>
    <property type="match status" value="1"/>
</dbReference>
<dbReference type="PROSITE" id="PS50075">
    <property type="entry name" value="CARRIER"/>
    <property type="match status" value="1"/>
</dbReference>